<dbReference type="Pfam" id="PF19573">
    <property type="entry name" value="DUF6089"/>
    <property type="match status" value="2"/>
</dbReference>
<gene>
    <name evidence="2" type="ORF">DXN04_28510</name>
</gene>
<feature type="domain" description="DUF6089" evidence="1">
    <location>
        <begin position="174"/>
        <end position="228"/>
    </location>
</feature>
<feature type="domain" description="DUF6089" evidence="1">
    <location>
        <begin position="20"/>
        <end position="145"/>
    </location>
</feature>
<sequence length="295" mass="33232">MLMPNLIALRNHFMRIISRKVLVTLFVCLPFAVFGQYWQVGGALGISNYSGDLSQSRVDMRYTRYHIGLFVKRDLTPHVTLGAGFTYARIAGADSTNKQIDLRNRNLSFRSPIMEGHIRLELNLFDIDDKGWTPYVFGGVGVFNFYPTTRDANGDVIKLRGLNTEGQGLPQYPDRKQYNLTSVSIPFGAGVKFLVRDNLVAGFEIGLRKTFSDYLDDVSKGYADYNTLLAAYGQKTVSYAYRGPGAYPEEGFPRGSQKYDDWYVFTGFTLAYRFGGGSGPYNHWGKQKVSNCPKF</sequence>
<evidence type="ECO:0000259" key="1">
    <source>
        <dbReference type="Pfam" id="PF19573"/>
    </source>
</evidence>
<reference evidence="2 3" key="1">
    <citation type="submission" date="2018-08" db="EMBL/GenBank/DDBJ databases">
        <title>Chitinophaga sp. K20C18050901, a novel bacterium isolated from forest soil.</title>
        <authorList>
            <person name="Wang C."/>
        </authorList>
    </citation>
    <scope>NUCLEOTIDE SEQUENCE [LARGE SCALE GENOMIC DNA]</scope>
    <source>
        <strain evidence="2 3">K20C18050901</strain>
    </source>
</reference>
<organism evidence="2 3">
    <name type="scientific">Chitinophaga silvisoli</name>
    <dbReference type="NCBI Taxonomy" id="2291814"/>
    <lineage>
        <taxon>Bacteria</taxon>
        <taxon>Pseudomonadati</taxon>
        <taxon>Bacteroidota</taxon>
        <taxon>Chitinophagia</taxon>
        <taxon>Chitinophagales</taxon>
        <taxon>Chitinophagaceae</taxon>
        <taxon>Chitinophaga</taxon>
    </lineage>
</organism>
<protein>
    <recommendedName>
        <fullName evidence="1">DUF6089 domain-containing protein</fullName>
    </recommendedName>
</protein>
<dbReference type="SUPFAM" id="SSF56925">
    <property type="entry name" value="OMPA-like"/>
    <property type="match status" value="1"/>
</dbReference>
<evidence type="ECO:0000313" key="2">
    <source>
        <dbReference type="EMBL" id="RFM31656.1"/>
    </source>
</evidence>
<name>A0A3E1NUS6_9BACT</name>
<dbReference type="InterPro" id="IPR045743">
    <property type="entry name" value="DUF6089"/>
</dbReference>
<dbReference type="Gene3D" id="2.40.160.20">
    <property type="match status" value="1"/>
</dbReference>
<comment type="caution">
    <text evidence="2">The sequence shown here is derived from an EMBL/GenBank/DDBJ whole genome shotgun (WGS) entry which is preliminary data.</text>
</comment>
<dbReference type="InterPro" id="IPR011250">
    <property type="entry name" value="OMP/PagP_B-barrel"/>
</dbReference>
<proteinExistence type="predicted"/>
<dbReference type="AlphaFoldDB" id="A0A3E1NUS6"/>
<evidence type="ECO:0000313" key="3">
    <source>
        <dbReference type="Proteomes" id="UP000261174"/>
    </source>
</evidence>
<dbReference type="EMBL" id="QTJV01000013">
    <property type="protein sequence ID" value="RFM31656.1"/>
    <property type="molecule type" value="Genomic_DNA"/>
</dbReference>
<keyword evidence="3" id="KW-1185">Reference proteome</keyword>
<accession>A0A3E1NUS6</accession>
<dbReference type="Proteomes" id="UP000261174">
    <property type="component" value="Unassembled WGS sequence"/>
</dbReference>